<name>A0A225WHS2_9STRA</name>
<dbReference type="Proteomes" id="UP000198211">
    <property type="component" value="Unassembled WGS sequence"/>
</dbReference>
<dbReference type="OrthoDB" id="116773at2759"/>
<comment type="caution">
    <text evidence="2">The sequence shown here is derived from an EMBL/GenBank/DDBJ whole genome shotgun (WGS) entry which is preliminary data.</text>
</comment>
<dbReference type="AlphaFoldDB" id="A0A225WHS2"/>
<sequence>MTASKLAPRFIGPFGIIKPLGDAYTLDIPSSLRPHPTFHVRRLNKYRPAIIPESPQATEAHASSDLRDVQPERHVDEFQSSPGPSIHLQIPQALLPRGPPPIVDADVETRWIVDHIVEHEDLPRVSARANRGPPSARRYKVRRLGLPADNDTREPRSVLLRDIPDTIHDYKNDVAATASANVVGDAHVCKFENENAGAYAIYAHQAETNSAENVVGALRAD</sequence>
<dbReference type="InterPro" id="IPR056924">
    <property type="entry name" value="SH3_Tf2-1"/>
</dbReference>
<feature type="domain" description="Tf2-1-like SH3-like" evidence="1">
    <location>
        <begin position="3"/>
        <end position="47"/>
    </location>
</feature>
<organism evidence="2 3">
    <name type="scientific">Phytophthora megakarya</name>
    <dbReference type="NCBI Taxonomy" id="4795"/>
    <lineage>
        <taxon>Eukaryota</taxon>
        <taxon>Sar</taxon>
        <taxon>Stramenopiles</taxon>
        <taxon>Oomycota</taxon>
        <taxon>Peronosporomycetes</taxon>
        <taxon>Peronosporales</taxon>
        <taxon>Peronosporaceae</taxon>
        <taxon>Phytophthora</taxon>
    </lineage>
</organism>
<accession>A0A225WHS2</accession>
<evidence type="ECO:0000313" key="2">
    <source>
        <dbReference type="EMBL" id="OWZ16778.1"/>
    </source>
</evidence>
<evidence type="ECO:0000313" key="3">
    <source>
        <dbReference type="Proteomes" id="UP000198211"/>
    </source>
</evidence>
<protein>
    <recommendedName>
        <fullName evidence="1">Tf2-1-like SH3-like domain-containing protein</fullName>
    </recommendedName>
</protein>
<dbReference type="Pfam" id="PF24626">
    <property type="entry name" value="SH3_Tf2-1"/>
    <property type="match status" value="1"/>
</dbReference>
<gene>
    <name evidence="2" type="ORF">PHMEG_0009370</name>
</gene>
<reference evidence="3" key="1">
    <citation type="submission" date="2017-03" db="EMBL/GenBank/DDBJ databases">
        <title>Phytopthora megakarya and P. palmivora, two closely related causual agents of cacao black pod achieved similar genome size and gene model numbers by different mechanisms.</title>
        <authorList>
            <person name="Ali S."/>
            <person name="Shao J."/>
            <person name="Larry D.J."/>
            <person name="Kronmiller B."/>
            <person name="Shen D."/>
            <person name="Strem M.D."/>
            <person name="Melnick R.L."/>
            <person name="Guiltinan M.J."/>
            <person name="Tyler B.M."/>
            <person name="Meinhardt L.W."/>
            <person name="Bailey B.A."/>
        </authorList>
    </citation>
    <scope>NUCLEOTIDE SEQUENCE [LARGE SCALE GENOMIC DNA]</scope>
    <source>
        <strain evidence="3">zdho120</strain>
    </source>
</reference>
<dbReference type="EMBL" id="NBNE01000871">
    <property type="protein sequence ID" value="OWZ16778.1"/>
    <property type="molecule type" value="Genomic_DNA"/>
</dbReference>
<keyword evidence="3" id="KW-1185">Reference proteome</keyword>
<evidence type="ECO:0000259" key="1">
    <source>
        <dbReference type="Pfam" id="PF24626"/>
    </source>
</evidence>
<proteinExistence type="predicted"/>